<evidence type="ECO:0000256" key="3">
    <source>
        <dbReference type="ARBA" id="ARBA00022500"/>
    </source>
</evidence>
<evidence type="ECO:0000256" key="9">
    <source>
        <dbReference type="PROSITE-ProRule" id="PRU00284"/>
    </source>
</evidence>
<dbReference type="SUPFAM" id="SSF58104">
    <property type="entry name" value="Methyl-accepting chemotaxis protein (MCP) signaling domain"/>
    <property type="match status" value="1"/>
</dbReference>
<evidence type="ECO:0000313" key="15">
    <source>
        <dbReference type="Proteomes" id="UP001079657"/>
    </source>
</evidence>
<feature type="transmembrane region" description="Helical" evidence="11">
    <location>
        <begin position="179"/>
        <end position="201"/>
    </location>
</feature>
<dbReference type="PROSITE" id="PS50885">
    <property type="entry name" value="HAMP"/>
    <property type="match status" value="1"/>
</dbReference>
<dbReference type="SUPFAM" id="SSF103190">
    <property type="entry name" value="Sensory domain-like"/>
    <property type="match status" value="1"/>
</dbReference>
<dbReference type="InterPro" id="IPR004089">
    <property type="entry name" value="MCPsignal_dom"/>
</dbReference>
<evidence type="ECO:0000256" key="2">
    <source>
        <dbReference type="ARBA" id="ARBA00022475"/>
    </source>
</evidence>
<feature type="coiled-coil region" evidence="10">
    <location>
        <begin position="467"/>
        <end position="501"/>
    </location>
</feature>
<protein>
    <submittedName>
        <fullName evidence="14">Methyl-accepting chemotaxis protein</fullName>
    </submittedName>
</protein>
<evidence type="ECO:0000256" key="10">
    <source>
        <dbReference type="SAM" id="Coils"/>
    </source>
</evidence>
<feature type="transmembrane region" description="Helical" evidence="11">
    <location>
        <begin position="20"/>
        <end position="41"/>
    </location>
</feature>
<dbReference type="Proteomes" id="UP001079657">
    <property type="component" value="Unassembled WGS sequence"/>
</dbReference>
<accession>A0ABT4CRK2</accession>
<dbReference type="Gene3D" id="6.10.340.10">
    <property type="match status" value="1"/>
</dbReference>
<keyword evidence="5 11" id="KW-1133">Transmembrane helix</keyword>
<proteinExistence type="inferred from homology"/>
<keyword evidence="2" id="KW-1003">Cell membrane</keyword>
<keyword evidence="3" id="KW-0145">Chemotaxis</keyword>
<keyword evidence="6 11" id="KW-0472">Membrane</keyword>
<name>A0ABT4CRK2_9CLOT</name>
<evidence type="ECO:0000256" key="8">
    <source>
        <dbReference type="ARBA" id="ARBA00029447"/>
    </source>
</evidence>
<comment type="subcellular location">
    <subcellularLocation>
        <location evidence="1">Cell membrane</location>
        <topology evidence="1">Multi-pass membrane protein</topology>
    </subcellularLocation>
</comment>
<dbReference type="Pfam" id="PF17203">
    <property type="entry name" value="sCache_3_2"/>
    <property type="match status" value="1"/>
</dbReference>
<dbReference type="CDD" id="cd11386">
    <property type="entry name" value="MCP_signal"/>
    <property type="match status" value="1"/>
</dbReference>
<keyword evidence="10" id="KW-0175">Coiled coil</keyword>
<evidence type="ECO:0000259" key="12">
    <source>
        <dbReference type="PROSITE" id="PS50111"/>
    </source>
</evidence>
<evidence type="ECO:0000256" key="7">
    <source>
        <dbReference type="ARBA" id="ARBA00023224"/>
    </source>
</evidence>
<feature type="domain" description="HAMP" evidence="13">
    <location>
        <begin position="202"/>
        <end position="258"/>
    </location>
</feature>
<comment type="similarity">
    <text evidence="8">Belongs to the methyl-accepting chemotaxis (MCP) protein family.</text>
</comment>
<dbReference type="RefSeq" id="WP_268050540.1">
    <property type="nucleotide sequence ID" value="NZ_JAPQES010000005.1"/>
</dbReference>
<evidence type="ECO:0000256" key="5">
    <source>
        <dbReference type="ARBA" id="ARBA00022989"/>
    </source>
</evidence>
<dbReference type="Pfam" id="PF00015">
    <property type="entry name" value="MCPsignal"/>
    <property type="match status" value="1"/>
</dbReference>
<dbReference type="PANTHER" id="PTHR32089:SF114">
    <property type="entry name" value="METHYL-ACCEPTING CHEMOTAXIS PROTEIN MCPB"/>
    <property type="match status" value="1"/>
</dbReference>
<gene>
    <name evidence="14" type="ORF">OXH55_13545</name>
</gene>
<organism evidence="14 15">
    <name type="scientific">Clostridium ganghwense</name>
    <dbReference type="NCBI Taxonomy" id="312089"/>
    <lineage>
        <taxon>Bacteria</taxon>
        <taxon>Bacillati</taxon>
        <taxon>Bacillota</taxon>
        <taxon>Clostridia</taxon>
        <taxon>Eubacteriales</taxon>
        <taxon>Clostridiaceae</taxon>
        <taxon>Clostridium</taxon>
    </lineage>
</organism>
<reference evidence="14" key="1">
    <citation type="submission" date="2022-12" db="EMBL/GenBank/DDBJ databases">
        <authorList>
            <person name="Wang J."/>
        </authorList>
    </citation>
    <scope>NUCLEOTIDE SEQUENCE</scope>
    <source>
        <strain evidence="14">HY-42-06</strain>
    </source>
</reference>
<evidence type="ECO:0000256" key="6">
    <source>
        <dbReference type="ARBA" id="ARBA00023136"/>
    </source>
</evidence>
<dbReference type="PANTHER" id="PTHR32089">
    <property type="entry name" value="METHYL-ACCEPTING CHEMOTAXIS PROTEIN MCPB"/>
    <property type="match status" value="1"/>
</dbReference>
<evidence type="ECO:0000256" key="1">
    <source>
        <dbReference type="ARBA" id="ARBA00004651"/>
    </source>
</evidence>
<keyword evidence="7 9" id="KW-0807">Transducer</keyword>
<dbReference type="EMBL" id="JAPQES010000005">
    <property type="protein sequence ID" value="MCY6371664.1"/>
    <property type="molecule type" value="Genomic_DNA"/>
</dbReference>
<dbReference type="Gene3D" id="3.30.450.20">
    <property type="entry name" value="PAS domain"/>
    <property type="match status" value="1"/>
</dbReference>
<dbReference type="InterPro" id="IPR033463">
    <property type="entry name" value="sCache_3"/>
</dbReference>
<keyword evidence="15" id="KW-1185">Reference proteome</keyword>
<evidence type="ECO:0000259" key="13">
    <source>
        <dbReference type="PROSITE" id="PS50885"/>
    </source>
</evidence>
<dbReference type="PROSITE" id="PS50111">
    <property type="entry name" value="CHEMOTAXIS_TRANSDUC_2"/>
    <property type="match status" value="1"/>
</dbReference>
<keyword evidence="4 11" id="KW-0812">Transmembrane</keyword>
<evidence type="ECO:0000256" key="11">
    <source>
        <dbReference type="SAM" id="Phobius"/>
    </source>
</evidence>
<evidence type="ECO:0000256" key="4">
    <source>
        <dbReference type="ARBA" id="ARBA00022692"/>
    </source>
</evidence>
<sequence length="563" mass="62031">MRNKLSKESKKRSLKNKLAFISILLFGVMVFTSIIITTILIKNNMIDVITQKGVEQAHEIAAQAEYVFNLKGNEIDNLQKFVEKKAKQDNIAYAVIIDTNVAAVAHSDRPKIGKRYENDEYTADGAKNGNVKTSRFYADVQKIQTYDIMVPIHKNGQLYGALDIGIPESGIKEVTNGLVMIQVIVAIVSFILIGGLLIIIYGRVLKPVDKLVNLIHKTSQLKLKQDEEIDKLLNRNDELGRMATAIINMRNTLKSIIVSIKESSDVVNGASDDLAKISDQTLGATNEMAASISEIAKGTEVEAVDTQRGSEQVNELALEIDNVLISTKAIADQTVKTNNLSNNGLEIIKDLSYWTEKNIETSNEVESIVVDMDKSSSEITSIVDTINQIADQTKLLALNASIESARAGEAGKGFAVVADEIRKLAEQTAVSTEEIREKISNIQERSSTAVTVMKNSMEIVDENTKAVNRTEDIFNKISNTLEDLKNKIGEVMAYSENMEDKKNSIVDIIQNISALAEETSASTEEMNSISQEQLTNMEALSRHAGDLQGLSNSLQDEINKFIL</sequence>
<feature type="domain" description="Methyl-accepting transducer" evidence="12">
    <location>
        <begin position="277"/>
        <end position="527"/>
    </location>
</feature>
<dbReference type="InterPro" id="IPR003660">
    <property type="entry name" value="HAMP_dom"/>
</dbReference>
<dbReference type="InterPro" id="IPR029151">
    <property type="entry name" value="Sensor-like_sf"/>
</dbReference>
<comment type="caution">
    <text evidence="14">The sequence shown here is derived from an EMBL/GenBank/DDBJ whole genome shotgun (WGS) entry which is preliminary data.</text>
</comment>
<dbReference type="Gene3D" id="1.10.287.950">
    <property type="entry name" value="Methyl-accepting chemotaxis protein"/>
    <property type="match status" value="1"/>
</dbReference>
<dbReference type="SMART" id="SM00283">
    <property type="entry name" value="MA"/>
    <property type="match status" value="1"/>
</dbReference>
<evidence type="ECO:0000313" key="14">
    <source>
        <dbReference type="EMBL" id="MCY6371664.1"/>
    </source>
</evidence>